<feature type="domain" description="Exonuclease VII large subunit C-terminal" evidence="7">
    <location>
        <begin position="126"/>
        <end position="439"/>
    </location>
</feature>
<evidence type="ECO:0000313" key="10">
    <source>
        <dbReference type="Proteomes" id="UP000808914"/>
    </source>
</evidence>
<dbReference type="InterPro" id="IPR020579">
    <property type="entry name" value="Exonuc_VII_lsu_C"/>
</dbReference>
<evidence type="ECO:0000256" key="3">
    <source>
        <dbReference type="ARBA" id="ARBA00022801"/>
    </source>
</evidence>
<evidence type="ECO:0000256" key="4">
    <source>
        <dbReference type="ARBA" id="ARBA00022839"/>
    </source>
</evidence>
<keyword evidence="10" id="KW-1185">Reference proteome</keyword>
<comment type="subunit">
    <text evidence="5">Heterooligomer composed of large and small subunits.</text>
</comment>
<evidence type="ECO:0000313" key="9">
    <source>
        <dbReference type="EMBL" id="MBM7646319.1"/>
    </source>
</evidence>
<name>A0ABS2Q1Z4_9BACL</name>
<comment type="function">
    <text evidence="5">Bidirectionally degrades single-stranded DNA into large acid-insoluble oligonucleotides, which are then degraded further into small acid-soluble oligonucleotides.</text>
</comment>
<evidence type="ECO:0000256" key="1">
    <source>
        <dbReference type="ARBA" id="ARBA00022490"/>
    </source>
</evidence>
<evidence type="ECO:0000259" key="7">
    <source>
        <dbReference type="Pfam" id="PF02601"/>
    </source>
</evidence>
<comment type="caution">
    <text evidence="9">The sequence shown here is derived from an EMBL/GenBank/DDBJ whole genome shotgun (WGS) entry which is preliminary data.</text>
</comment>
<keyword evidence="1 5" id="KW-0963">Cytoplasm</keyword>
<keyword evidence="2 5" id="KW-0540">Nuclease</keyword>
<reference evidence="9 10" key="1">
    <citation type="submission" date="2021-01" db="EMBL/GenBank/DDBJ databases">
        <title>Genomic Encyclopedia of Type Strains, Phase IV (KMG-IV): sequencing the most valuable type-strain genomes for metagenomic binning, comparative biology and taxonomic classification.</title>
        <authorList>
            <person name="Goeker M."/>
        </authorList>
    </citation>
    <scope>NUCLEOTIDE SEQUENCE [LARGE SCALE GENOMIC DNA]</scope>
    <source>
        <strain evidence="9 10">DSM 28236</strain>
    </source>
</reference>
<dbReference type="EC" id="3.1.11.6" evidence="5"/>
<evidence type="ECO:0000259" key="8">
    <source>
        <dbReference type="Pfam" id="PF13742"/>
    </source>
</evidence>
<dbReference type="PANTHER" id="PTHR30008:SF0">
    <property type="entry name" value="EXODEOXYRIBONUCLEASE 7 LARGE SUBUNIT"/>
    <property type="match status" value="1"/>
</dbReference>
<dbReference type="PANTHER" id="PTHR30008">
    <property type="entry name" value="EXODEOXYRIBONUCLEASE 7 LARGE SUBUNIT"/>
    <property type="match status" value="1"/>
</dbReference>
<dbReference type="EMBL" id="JAFBER010000019">
    <property type="protein sequence ID" value="MBM7646319.1"/>
    <property type="molecule type" value="Genomic_DNA"/>
</dbReference>
<sequence>MDQERYISVSTLTRYLKRRLESDHRLQDVWLRGEISNFKRHTRGHMYLTLKDNHSRIQAVMFSSQNKKLPFHPEDGMKVLIRGEVSVYEPYGQYQLYIKEMQQDGIGNLFLAFEALKKKLAEQGFFAEEKKKPLPAVPSEIGVITSPSGAAIRDIFTTVKRRFPAARITVFPVLVQGDKAADSIARAINHANAMGSIDVLIVGRGGGSIEELWAFNEEIVAQSIFDSAIPIISAVGHETDFTIADFVADIRAATPTAAGELAVPNVEELMSRINDRLGRLNYAMKRKVEQEREKLHRLKNSYAFRYPAQLMRQKEQDLDRLIAQVMKNAKRHLQLNREKAGHHLRLLYKHHPAEQIKRSKKQVNDLSVRLKRAMAIQNKQKQNDLKQLIAQLNALSPLKVMERGYSLAYDEENRLVKTVEQVQPGDPLKIKMTDGILDCQVWGIEESESYVRRKEKGK</sequence>
<evidence type="ECO:0000256" key="2">
    <source>
        <dbReference type="ARBA" id="ARBA00022722"/>
    </source>
</evidence>
<feature type="domain" description="OB-fold nucleic acid binding" evidence="8">
    <location>
        <begin position="7"/>
        <end position="102"/>
    </location>
</feature>
<dbReference type="NCBIfam" id="TIGR00237">
    <property type="entry name" value="xseA"/>
    <property type="match status" value="1"/>
</dbReference>
<dbReference type="CDD" id="cd04489">
    <property type="entry name" value="ExoVII_LU_OBF"/>
    <property type="match status" value="1"/>
</dbReference>
<dbReference type="GO" id="GO:0008855">
    <property type="term" value="F:exodeoxyribonuclease VII activity"/>
    <property type="evidence" value="ECO:0007669"/>
    <property type="project" value="UniProtKB-EC"/>
</dbReference>
<keyword evidence="3 5" id="KW-0378">Hydrolase</keyword>
<dbReference type="Pfam" id="PF13742">
    <property type="entry name" value="tRNA_anti_2"/>
    <property type="match status" value="1"/>
</dbReference>
<dbReference type="Proteomes" id="UP000808914">
    <property type="component" value="Unassembled WGS sequence"/>
</dbReference>
<organism evidence="9 10">
    <name type="scientific">Scopulibacillus daqui</name>
    <dbReference type="NCBI Taxonomy" id="1469162"/>
    <lineage>
        <taxon>Bacteria</taxon>
        <taxon>Bacillati</taxon>
        <taxon>Bacillota</taxon>
        <taxon>Bacilli</taxon>
        <taxon>Bacillales</taxon>
        <taxon>Sporolactobacillaceae</taxon>
        <taxon>Scopulibacillus</taxon>
    </lineage>
</organism>
<dbReference type="Pfam" id="PF02601">
    <property type="entry name" value="Exonuc_VII_L"/>
    <property type="match status" value="1"/>
</dbReference>
<gene>
    <name evidence="5" type="primary">xseA</name>
    <name evidence="9" type="ORF">JOD45_002547</name>
</gene>
<proteinExistence type="inferred from homology"/>
<protein>
    <recommendedName>
        <fullName evidence="5">Exodeoxyribonuclease 7 large subunit</fullName>
        <ecNumber evidence="5">3.1.11.6</ecNumber>
    </recommendedName>
    <alternativeName>
        <fullName evidence="5">Exodeoxyribonuclease VII large subunit</fullName>
        <shortName evidence="5">Exonuclease VII large subunit</shortName>
    </alternativeName>
</protein>
<evidence type="ECO:0000256" key="6">
    <source>
        <dbReference type="RuleBase" id="RU004355"/>
    </source>
</evidence>
<keyword evidence="4 5" id="KW-0269">Exonuclease</keyword>
<dbReference type="InterPro" id="IPR003753">
    <property type="entry name" value="Exonuc_VII_L"/>
</dbReference>
<accession>A0ABS2Q1Z4</accession>
<comment type="subcellular location">
    <subcellularLocation>
        <location evidence="5 6">Cytoplasm</location>
    </subcellularLocation>
</comment>
<dbReference type="InterPro" id="IPR025824">
    <property type="entry name" value="OB-fold_nuc-bd_dom"/>
</dbReference>
<dbReference type="RefSeq" id="WP_205004206.1">
    <property type="nucleotide sequence ID" value="NZ_JAFBER010000019.1"/>
</dbReference>
<comment type="catalytic activity">
    <reaction evidence="5 6">
        <text>Exonucleolytic cleavage in either 5'- to 3'- or 3'- to 5'-direction to yield nucleoside 5'-phosphates.</text>
        <dbReference type="EC" id="3.1.11.6"/>
    </reaction>
</comment>
<dbReference type="HAMAP" id="MF_00378">
    <property type="entry name" value="Exonuc_7_L"/>
    <property type="match status" value="1"/>
</dbReference>
<evidence type="ECO:0000256" key="5">
    <source>
        <dbReference type="HAMAP-Rule" id="MF_00378"/>
    </source>
</evidence>
<comment type="similarity">
    <text evidence="5 6">Belongs to the XseA family.</text>
</comment>